<dbReference type="EMBL" id="CAMPGE010011433">
    <property type="protein sequence ID" value="CAI2370268.1"/>
    <property type="molecule type" value="Genomic_DNA"/>
</dbReference>
<evidence type="ECO:0000313" key="2">
    <source>
        <dbReference type="EMBL" id="CAI2370268.1"/>
    </source>
</evidence>
<keyword evidence="3" id="KW-1185">Reference proteome</keyword>
<accession>A0AAD1UIX8</accession>
<comment type="caution">
    <text evidence="2">The sequence shown here is derived from an EMBL/GenBank/DDBJ whole genome shotgun (WGS) entry which is preliminary data.</text>
</comment>
<reference evidence="2" key="1">
    <citation type="submission" date="2023-07" db="EMBL/GenBank/DDBJ databases">
        <authorList>
            <consortium name="AG Swart"/>
            <person name="Singh M."/>
            <person name="Singh A."/>
            <person name="Seah K."/>
            <person name="Emmerich C."/>
        </authorList>
    </citation>
    <scope>NUCLEOTIDE SEQUENCE</scope>
    <source>
        <strain evidence="2">DP1</strain>
    </source>
</reference>
<protein>
    <submittedName>
        <fullName evidence="2">Uncharacterized protein</fullName>
    </submittedName>
</protein>
<gene>
    <name evidence="2" type="ORF">ECRASSUSDP1_LOCUS11577</name>
</gene>
<dbReference type="AlphaFoldDB" id="A0AAD1UIX8"/>
<evidence type="ECO:0000256" key="1">
    <source>
        <dbReference type="SAM" id="MobiDB-lite"/>
    </source>
</evidence>
<proteinExistence type="predicted"/>
<feature type="region of interest" description="Disordered" evidence="1">
    <location>
        <begin position="74"/>
        <end position="99"/>
    </location>
</feature>
<sequence>MKPSKHIKHISNPINLKNSKIFIKDYSIVQSPKHPSKQSKVPSLVPNLPPKLALKINLINTSEQATSLPSIASLEASPSSKNKPLNPHQCSTQNSIKDPSRDYIKNNQFSKNKYYHNFMNFNQLPFSPISNKLDEKNSRICRKSIQARNSRDYGRNYHLRSLKSHDEHIHNKRIGSLKEDIISQTNSLIDQEIPLSQNIHSPRSNISSLASSIIVQKRNKERSIYNIFRKSKHKLNKLGQQRSKYKNLIKSNENTSNNPQINSKRVKLRKDSLFKKFKLNRKKIELKLFPQ</sequence>
<feature type="compositionally biased region" description="Polar residues" evidence="1">
    <location>
        <begin position="74"/>
        <end position="97"/>
    </location>
</feature>
<evidence type="ECO:0000313" key="3">
    <source>
        <dbReference type="Proteomes" id="UP001295684"/>
    </source>
</evidence>
<organism evidence="2 3">
    <name type="scientific">Euplotes crassus</name>
    <dbReference type="NCBI Taxonomy" id="5936"/>
    <lineage>
        <taxon>Eukaryota</taxon>
        <taxon>Sar</taxon>
        <taxon>Alveolata</taxon>
        <taxon>Ciliophora</taxon>
        <taxon>Intramacronucleata</taxon>
        <taxon>Spirotrichea</taxon>
        <taxon>Hypotrichia</taxon>
        <taxon>Euplotida</taxon>
        <taxon>Euplotidae</taxon>
        <taxon>Moneuplotes</taxon>
    </lineage>
</organism>
<name>A0AAD1UIX8_EUPCR</name>
<dbReference type="Proteomes" id="UP001295684">
    <property type="component" value="Unassembled WGS sequence"/>
</dbReference>